<name>Q72V84_LEPIC</name>
<accession>Q72V84</accession>
<dbReference type="AlphaFoldDB" id="Q72V84"/>
<organism evidence="1 2">
    <name type="scientific">Leptospira interrogans serogroup Icterohaemorrhagiae serovar copenhageni (strain Fiocruz L1-130)</name>
    <dbReference type="NCBI Taxonomy" id="267671"/>
    <lineage>
        <taxon>Bacteria</taxon>
        <taxon>Pseudomonadati</taxon>
        <taxon>Spirochaetota</taxon>
        <taxon>Spirochaetia</taxon>
        <taxon>Leptospirales</taxon>
        <taxon>Leptospiraceae</taxon>
        <taxon>Leptospira</taxon>
    </lineage>
</organism>
<gene>
    <name evidence="1" type="ordered locus">LIC_10417</name>
</gene>
<reference evidence="1 2" key="1">
    <citation type="journal article" date="2004" name="J. Bacteriol.">
        <title>Comparative genomics of two Leptospira interrogans serovars reveals novel insights into physiology and pathogenesis.</title>
        <authorList>
            <person name="Nascimento A.L."/>
            <person name="Ko A.I."/>
            <person name="Martins E.A."/>
            <person name="Monteiro-Vitorello C.B."/>
            <person name="Ho P.L."/>
            <person name="Haake D.A."/>
            <person name="Verjovski-Almeida S."/>
            <person name="Hartskeerl R.A."/>
            <person name="Marques M.V."/>
            <person name="Oliveira M.C."/>
            <person name="Menck C.F."/>
            <person name="Leite L.C."/>
            <person name="Carrer H."/>
            <person name="Coutinho L.L."/>
            <person name="Degrave W.M."/>
            <person name="Dellagostin O.A."/>
            <person name="El-Dorry H."/>
            <person name="Ferro E.S."/>
            <person name="Ferro M.I."/>
            <person name="Furlan L.R."/>
            <person name="Gamberini M."/>
            <person name="Giglioti E.A."/>
            <person name="Goes-Neto A."/>
            <person name="Goldman G.H."/>
            <person name="Goldman M.H."/>
            <person name="Harakava R."/>
            <person name="Jeronimo S.M."/>
            <person name="Junqueira-De-Azevedo I.L."/>
            <person name="Kimura E.T."/>
            <person name="Kuramae E.E."/>
            <person name="Lemos E.G."/>
            <person name="Lemos M.V."/>
            <person name="Marino C.L."/>
            <person name="Nunes L.R."/>
            <person name="De Oliveira R.C."/>
            <person name="Pereira G.G."/>
            <person name="Reis M.S."/>
            <person name="Schriefer A."/>
            <person name="Siqueira W.J."/>
            <person name="Sommer P."/>
            <person name="Tsai S.M."/>
            <person name="Simpson A.J."/>
            <person name="Ferro J.A."/>
            <person name="Camargo L.E."/>
            <person name="Kitajima J.P."/>
            <person name="Setubal J.C."/>
            <person name="Van Sluys M.A."/>
        </authorList>
    </citation>
    <scope>NUCLEOTIDE SEQUENCE [LARGE SCALE GENOMIC DNA]</scope>
    <source>
        <strain evidence="1 2">Fiocruz L1-130</strain>
    </source>
</reference>
<dbReference type="HOGENOM" id="CLU_2569634_0_0_12"/>
<dbReference type="EMBL" id="AE016823">
    <property type="protein sequence ID" value="AAS69040.1"/>
    <property type="molecule type" value="Genomic_DNA"/>
</dbReference>
<evidence type="ECO:0000313" key="2">
    <source>
        <dbReference type="Proteomes" id="UP000007037"/>
    </source>
</evidence>
<evidence type="ECO:0000313" key="1">
    <source>
        <dbReference type="EMBL" id="AAS69040.1"/>
    </source>
</evidence>
<protein>
    <submittedName>
        <fullName evidence="1">Uncharacterized protein</fullName>
    </submittedName>
</protein>
<dbReference type="Proteomes" id="UP000007037">
    <property type="component" value="Chromosome I"/>
</dbReference>
<dbReference type="KEGG" id="lic:LIC_10417"/>
<proteinExistence type="predicted"/>
<sequence>MGGGYRFAEYFSHRFLSSHTKFTLKLSSLKEKPEFLPVWVLFPFKKIPDTDPDFRKISSDYNHTQAAKSPFCNQNVFRKTS</sequence>